<organism evidence="4 5">
    <name type="scientific">Mytilus galloprovincialis</name>
    <name type="common">Mediterranean mussel</name>
    <dbReference type="NCBI Taxonomy" id="29158"/>
    <lineage>
        <taxon>Eukaryota</taxon>
        <taxon>Metazoa</taxon>
        <taxon>Spiralia</taxon>
        <taxon>Lophotrochozoa</taxon>
        <taxon>Mollusca</taxon>
        <taxon>Bivalvia</taxon>
        <taxon>Autobranchia</taxon>
        <taxon>Pteriomorphia</taxon>
        <taxon>Mytilida</taxon>
        <taxon>Mytiloidea</taxon>
        <taxon>Mytilidae</taxon>
        <taxon>Mytilinae</taxon>
        <taxon>Mytilus</taxon>
    </lineage>
</organism>
<feature type="compositionally biased region" description="Polar residues" evidence="2">
    <location>
        <begin position="422"/>
        <end position="433"/>
    </location>
</feature>
<feature type="DNA-binding region" description="HMG box" evidence="1">
    <location>
        <begin position="150"/>
        <end position="218"/>
    </location>
</feature>
<dbReference type="GO" id="GO:0005634">
    <property type="term" value="C:nucleus"/>
    <property type="evidence" value="ECO:0007669"/>
    <property type="project" value="UniProtKB-UniRule"/>
</dbReference>
<name>A0A8B6E9G5_MYTGA</name>
<dbReference type="InterPro" id="IPR052856">
    <property type="entry name" value="SOX30_TF"/>
</dbReference>
<dbReference type="SMART" id="SM00398">
    <property type="entry name" value="HMG"/>
    <property type="match status" value="1"/>
</dbReference>
<accession>A0A8B6E9G5</accession>
<dbReference type="Gene3D" id="1.10.30.10">
    <property type="entry name" value="High mobility group box domain"/>
    <property type="match status" value="1"/>
</dbReference>
<dbReference type="GO" id="GO:0000981">
    <property type="term" value="F:DNA-binding transcription factor activity, RNA polymerase II-specific"/>
    <property type="evidence" value="ECO:0007669"/>
    <property type="project" value="TreeGrafter"/>
</dbReference>
<dbReference type="PROSITE" id="PS50118">
    <property type="entry name" value="HMG_BOX_2"/>
    <property type="match status" value="1"/>
</dbReference>
<feature type="non-terminal residue" evidence="4">
    <location>
        <position position="1"/>
    </location>
</feature>
<feature type="compositionally biased region" description="Polar residues" evidence="2">
    <location>
        <begin position="488"/>
        <end position="499"/>
    </location>
</feature>
<sequence length="827" mass="93899">MSKDILGTCSQVLKILSEHVSSDNEISKTLSPGNENGLCINKTNSANLTQKGGRSIETVKTVVCHSPEPVDKMPILANALNVATPFQAINPQECQKTEIFFMSADGSIKRRFLPEDLPAKRRHPAPTLMPGTGIPYRTPGQSSRNKNGKIKRPMNAFMIWARTARGKLAEETPNASNAEISVKLGELWSHLAKDEKQKYYMEAERVKARHRQDFPDWIYQPEPSTKKGVEECGTTLNHRQLWSKYNESRPKMAAGQIAPTPQGPFVNFIGQQNRPILPRNVMPIQPVTMLPQGNQFVCPPGLRIVQPMQYPMYGQPFQPRNFLNGNQLPFQDVPRLQTAGIPDYNAVQNVTIIHPKPVPVQIPAPRGRPPVVTERLKAVPADLQAKIQAEAAGKTVHHPITLESKACNATEKNEKTNEVCQKDTQAPETSAYDNTDKPVEDKELKTKKAQRTRKKDNDNKKSSSKKSKKADHSNTLDTDKTTDDDSELASTTLPGSTTQLREEHPEDFWPFPFPPAEQESHVDDMFEGPIDDTIVERDPYNTYFCREKEKGEDDKLNVDVSREKEKEKMKIGCLREKEKGEDDKLNVDVSREKEKGEDDKLNVDVSREKEKGEDDKLNVDVSREKEKGEDDKLNVDVSREKEKEEDDKLNVDVSREKEKGEDDKLNVDVSREKEKGEDDKLNVDVSREKEKGEDDKLNVDVSRSLVEHIHCTYFCREKEKGEDDKLNVDVSREKEKVKDDKLNVDVSREKEKGRRHKLNVDVSREKEKGEDDKLNVDVSREKEKGEDDKLNVDVSREKEKGEDDKLNVMSQEKKEKGEDDKLNVDVS</sequence>
<feature type="region of interest" description="Disordered" evidence="2">
    <location>
        <begin position="120"/>
        <end position="149"/>
    </location>
</feature>
<evidence type="ECO:0000256" key="2">
    <source>
        <dbReference type="SAM" id="MobiDB-lite"/>
    </source>
</evidence>
<dbReference type="OrthoDB" id="6247875at2759"/>
<dbReference type="InterPro" id="IPR009071">
    <property type="entry name" value="HMG_box_dom"/>
</dbReference>
<dbReference type="SUPFAM" id="SSF47095">
    <property type="entry name" value="HMG-box"/>
    <property type="match status" value="1"/>
</dbReference>
<gene>
    <name evidence="4" type="ORF">MGAL_10B014180</name>
</gene>
<dbReference type="EMBL" id="UYJE01004725">
    <property type="protein sequence ID" value="VDI30823.1"/>
    <property type="molecule type" value="Genomic_DNA"/>
</dbReference>
<proteinExistence type="predicted"/>
<dbReference type="PANTHER" id="PTHR47279">
    <property type="entry name" value="TRANSCRIPTION FACTOR SOX-30"/>
    <property type="match status" value="1"/>
</dbReference>
<evidence type="ECO:0000256" key="1">
    <source>
        <dbReference type="PROSITE-ProRule" id="PRU00267"/>
    </source>
</evidence>
<protein>
    <submittedName>
        <fullName evidence="4">Transcription factor SOX7/8/10/18 (SOX group E/F)</fullName>
    </submittedName>
</protein>
<keyword evidence="5" id="KW-1185">Reference proteome</keyword>
<reference evidence="4" key="1">
    <citation type="submission" date="2018-11" db="EMBL/GenBank/DDBJ databases">
        <authorList>
            <person name="Alioto T."/>
            <person name="Alioto T."/>
        </authorList>
    </citation>
    <scope>NUCLEOTIDE SEQUENCE</scope>
</reference>
<feature type="region of interest" description="Disordered" evidence="2">
    <location>
        <begin position="407"/>
        <end position="698"/>
    </location>
</feature>
<feature type="compositionally biased region" description="Basic and acidic residues" evidence="2">
    <location>
        <begin position="534"/>
        <end position="698"/>
    </location>
</feature>
<feature type="compositionally biased region" description="Basic and acidic residues" evidence="2">
    <location>
        <begin position="411"/>
        <end position="421"/>
    </location>
</feature>
<keyword evidence="1" id="KW-0238">DNA-binding</keyword>
<evidence type="ECO:0000313" key="4">
    <source>
        <dbReference type="EMBL" id="VDI30823.1"/>
    </source>
</evidence>
<comment type="caution">
    <text evidence="4">The sequence shown here is derived from an EMBL/GenBank/DDBJ whole genome shotgun (WGS) entry which is preliminary data.</text>
</comment>
<evidence type="ECO:0000313" key="5">
    <source>
        <dbReference type="Proteomes" id="UP000596742"/>
    </source>
</evidence>
<keyword evidence="1" id="KW-0539">Nucleus</keyword>
<dbReference type="GO" id="GO:1990837">
    <property type="term" value="F:sequence-specific double-stranded DNA binding"/>
    <property type="evidence" value="ECO:0007669"/>
    <property type="project" value="TreeGrafter"/>
</dbReference>
<feature type="compositionally biased region" description="Basic and acidic residues" evidence="2">
    <location>
        <begin position="470"/>
        <end position="483"/>
    </location>
</feature>
<dbReference type="InterPro" id="IPR036910">
    <property type="entry name" value="HMG_box_dom_sf"/>
</dbReference>
<feature type="compositionally biased region" description="Basic and acidic residues" evidence="2">
    <location>
        <begin position="434"/>
        <end position="446"/>
    </location>
</feature>
<evidence type="ECO:0000259" key="3">
    <source>
        <dbReference type="PROSITE" id="PS50118"/>
    </source>
</evidence>
<feature type="domain" description="HMG box" evidence="3">
    <location>
        <begin position="150"/>
        <end position="218"/>
    </location>
</feature>
<dbReference type="AlphaFoldDB" id="A0A8B6E9G5"/>
<dbReference type="Proteomes" id="UP000596742">
    <property type="component" value="Unassembled WGS sequence"/>
</dbReference>
<dbReference type="Pfam" id="PF00505">
    <property type="entry name" value="HMG_box"/>
    <property type="match status" value="1"/>
</dbReference>
<dbReference type="PANTHER" id="PTHR47279:SF1">
    <property type="entry name" value="TRANSCRIPTION FACTOR SOX-30"/>
    <property type="match status" value="1"/>
</dbReference>
<feature type="region of interest" description="Disordered" evidence="2">
    <location>
        <begin position="720"/>
        <end position="827"/>
    </location>
</feature>